<dbReference type="SUPFAM" id="SSF52743">
    <property type="entry name" value="Subtilisin-like"/>
    <property type="match status" value="1"/>
</dbReference>
<proteinExistence type="predicted"/>
<dbReference type="AlphaFoldDB" id="A0A285P434"/>
<accession>A0A285P434</accession>
<keyword evidence="1" id="KW-0812">Transmembrane</keyword>
<dbReference type="InterPro" id="IPR000209">
    <property type="entry name" value="Peptidase_S8/S53_dom"/>
</dbReference>
<gene>
    <name evidence="3" type="ORF">SAMN06265353_1615</name>
</gene>
<dbReference type="GO" id="GO:0004252">
    <property type="term" value="F:serine-type endopeptidase activity"/>
    <property type="evidence" value="ECO:0007669"/>
    <property type="project" value="InterPro"/>
</dbReference>
<evidence type="ECO:0000313" key="3">
    <source>
        <dbReference type="EMBL" id="SNZ16499.1"/>
    </source>
</evidence>
<keyword evidence="1" id="KW-1133">Transmembrane helix</keyword>
<dbReference type="Pfam" id="PF00082">
    <property type="entry name" value="Peptidase_S8"/>
    <property type="match status" value="1"/>
</dbReference>
<organism evidence="3 4">
    <name type="scientific">Hydrogenobacter hydrogenophilus</name>
    <dbReference type="NCBI Taxonomy" id="35835"/>
    <lineage>
        <taxon>Bacteria</taxon>
        <taxon>Pseudomonadati</taxon>
        <taxon>Aquificota</taxon>
        <taxon>Aquificia</taxon>
        <taxon>Aquificales</taxon>
        <taxon>Aquificaceae</taxon>
        <taxon>Hydrogenobacter</taxon>
    </lineage>
</organism>
<dbReference type="Proteomes" id="UP000218627">
    <property type="component" value="Unassembled WGS sequence"/>
</dbReference>
<feature type="transmembrane region" description="Helical" evidence="1">
    <location>
        <begin position="43"/>
        <end position="64"/>
    </location>
</feature>
<keyword evidence="4" id="KW-1185">Reference proteome</keyword>
<dbReference type="EMBL" id="OBEN01000012">
    <property type="protein sequence ID" value="SNZ16499.1"/>
    <property type="molecule type" value="Genomic_DNA"/>
</dbReference>
<keyword evidence="1" id="KW-0472">Membrane</keyword>
<name>A0A285P434_9AQUI</name>
<evidence type="ECO:0000256" key="1">
    <source>
        <dbReference type="SAM" id="Phobius"/>
    </source>
</evidence>
<feature type="domain" description="Peptidase S8/S53" evidence="2">
    <location>
        <begin position="156"/>
        <end position="288"/>
    </location>
</feature>
<reference evidence="4" key="1">
    <citation type="submission" date="2017-09" db="EMBL/GenBank/DDBJ databases">
        <authorList>
            <person name="Varghese N."/>
            <person name="Submissions S."/>
        </authorList>
    </citation>
    <scope>NUCLEOTIDE SEQUENCE [LARGE SCALE GENOMIC DNA]</scope>
    <source>
        <strain evidence="4">DSM 2913</strain>
    </source>
</reference>
<dbReference type="Gene3D" id="3.40.50.200">
    <property type="entry name" value="Peptidase S8/S53 domain"/>
    <property type="match status" value="1"/>
</dbReference>
<dbReference type="InterPro" id="IPR036852">
    <property type="entry name" value="Peptidase_S8/S53_dom_sf"/>
</dbReference>
<sequence>MGRKILALLVAFSILHAQTIVVPIPGEPKPQPQPPQGGGSSGLGAVLVGLVGASLLLFITKAVFSKPSKPPRMAFVPFEFIALHTAKLPPDLQVIDREVFEGYTLSLIRWEEESQKLEEKLKDRVLILEPNYLYELYGDVSEAFGSSTKQEASLSVVAVLDTGADESKLQDAVFFVKNLRKDNYKAEKHGTAVAFLVHKQKGAKVALYRVCSENVCDGWSISKALLDVFRRGIRVVNMSFGTDREDRIVAFIIKGMSLKGFVFVAPVGNVPSEELPFPARLEEVLSVAGKPCFPERICRKAKAMEEYKDIHTPVGKVVGTSFSSAIYAGKLVSP</sequence>
<dbReference type="RefSeq" id="WP_096603239.1">
    <property type="nucleotide sequence ID" value="NZ_OBEN01000012.1"/>
</dbReference>
<protein>
    <recommendedName>
        <fullName evidence="2">Peptidase S8/S53 domain-containing protein</fullName>
    </recommendedName>
</protein>
<dbReference type="GO" id="GO:0006508">
    <property type="term" value="P:proteolysis"/>
    <property type="evidence" value="ECO:0007669"/>
    <property type="project" value="InterPro"/>
</dbReference>
<dbReference type="OrthoDB" id="9762689at2"/>
<evidence type="ECO:0000259" key="2">
    <source>
        <dbReference type="Pfam" id="PF00082"/>
    </source>
</evidence>
<dbReference type="CDD" id="cd00306">
    <property type="entry name" value="Peptidases_S8_S53"/>
    <property type="match status" value="1"/>
</dbReference>
<evidence type="ECO:0000313" key="4">
    <source>
        <dbReference type="Proteomes" id="UP000218627"/>
    </source>
</evidence>